<dbReference type="AlphaFoldDB" id="A0A183ER72"/>
<name>A0A183ER72_9BILA</name>
<feature type="compositionally biased region" description="Low complexity" evidence="1">
    <location>
        <begin position="30"/>
        <end position="43"/>
    </location>
</feature>
<dbReference type="Proteomes" id="UP000271098">
    <property type="component" value="Unassembled WGS sequence"/>
</dbReference>
<gene>
    <name evidence="2" type="ORF">GPUH_LOCUS23463</name>
</gene>
<reference evidence="2 3" key="2">
    <citation type="submission" date="2018-11" db="EMBL/GenBank/DDBJ databases">
        <authorList>
            <consortium name="Pathogen Informatics"/>
        </authorList>
    </citation>
    <scope>NUCLEOTIDE SEQUENCE [LARGE SCALE GENOMIC DNA]</scope>
</reference>
<evidence type="ECO:0000313" key="4">
    <source>
        <dbReference type="WBParaSite" id="GPUH_0002349301-mRNA-1"/>
    </source>
</evidence>
<reference evidence="4" key="1">
    <citation type="submission" date="2016-06" db="UniProtKB">
        <authorList>
            <consortium name="WormBaseParasite"/>
        </authorList>
    </citation>
    <scope>IDENTIFICATION</scope>
</reference>
<organism evidence="4">
    <name type="scientific">Gongylonema pulchrum</name>
    <dbReference type="NCBI Taxonomy" id="637853"/>
    <lineage>
        <taxon>Eukaryota</taxon>
        <taxon>Metazoa</taxon>
        <taxon>Ecdysozoa</taxon>
        <taxon>Nematoda</taxon>
        <taxon>Chromadorea</taxon>
        <taxon>Rhabditida</taxon>
        <taxon>Spirurina</taxon>
        <taxon>Spiruromorpha</taxon>
        <taxon>Spiruroidea</taxon>
        <taxon>Gongylonematidae</taxon>
        <taxon>Gongylonema</taxon>
    </lineage>
</organism>
<feature type="compositionally biased region" description="Low complexity" evidence="1">
    <location>
        <begin position="1"/>
        <end position="23"/>
    </location>
</feature>
<evidence type="ECO:0000313" key="3">
    <source>
        <dbReference type="Proteomes" id="UP000271098"/>
    </source>
</evidence>
<feature type="region of interest" description="Disordered" evidence="1">
    <location>
        <begin position="1"/>
        <end position="87"/>
    </location>
</feature>
<dbReference type="WBParaSite" id="GPUH_0002349301-mRNA-1">
    <property type="protein sequence ID" value="GPUH_0002349301-mRNA-1"/>
    <property type="gene ID" value="GPUH_0002349301"/>
</dbReference>
<protein>
    <submittedName>
        <fullName evidence="2 4">Uncharacterized protein</fullName>
    </submittedName>
</protein>
<feature type="compositionally biased region" description="Low complexity" evidence="1">
    <location>
        <begin position="224"/>
        <end position="245"/>
    </location>
</feature>
<evidence type="ECO:0000256" key="1">
    <source>
        <dbReference type="SAM" id="MobiDB-lite"/>
    </source>
</evidence>
<proteinExistence type="predicted"/>
<dbReference type="EMBL" id="UYRT01097929">
    <property type="protein sequence ID" value="VDN41511.1"/>
    <property type="molecule type" value="Genomic_DNA"/>
</dbReference>
<feature type="region of interest" description="Disordered" evidence="1">
    <location>
        <begin position="158"/>
        <end position="245"/>
    </location>
</feature>
<feature type="compositionally biased region" description="Polar residues" evidence="1">
    <location>
        <begin position="211"/>
        <end position="223"/>
    </location>
</feature>
<evidence type="ECO:0000313" key="2">
    <source>
        <dbReference type="EMBL" id="VDN41511.1"/>
    </source>
</evidence>
<accession>A0A183ER72</accession>
<sequence length="245" mass="25427">MSSDAPSSPPTNNSSSNGAGAASFLESTYRRSNSTTTTVAGAVSPPPPSSTGRHRRLPPTPEQRPSARRCSSPRFLPTPPSPAAAPLDFFGLGSAAVLERRPSSGRRLPKPPNVAMNAASAAAVTRYSSVESDANTARAVAANGWPSPIRAERKFSEVRRRNSLDVSGAAAEDVGDSSVPPCALFATANVVSSSQRRPQQQQPVTARAAGFSQSRGSLDHSSGTPSSTNARSRSSSLSPSNEQNE</sequence>
<keyword evidence="3" id="KW-1185">Reference proteome</keyword>
<feature type="compositionally biased region" description="Low complexity" evidence="1">
    <location>
        <begin position="190"/>
        <end position="204"/>
    </location>
</feature>